<dbReference type="EMBL" id="CP044205">
    <property type="protein sequence ID" value="QFY42862.1"/>
    <property type="molecule type" value="Genomic_DNA"/>
</dbReference>
<gene>
    <name evidence="2" type="ORF">F6R98_09755</name>
</gene>
<keyword evidence="1" id="KW-0732">Signal</keyword>
<dbReference type="Proteomes" id="UP000325755">
    <property type="component" value="Chromosome"/>
</dbReference>
<keyword evidence="3" id="KW-1185">Reference proteome</keyword>
<name>A0A5Q0BIB7_9GAMM</name>
<dbReference type="InParanoid" id="A0A5Q0BIB7"/>
<feature type="signal peptide" evidence="1">
    <location>
        <begin position="1"/>
        <end position="22"/>
    </location>
</feature>
<dbReference type="KEGG" id="mmob:F6R98_09755"/>
<accession>A0A5Q0BIB7</accession>
<evidence type="ECO:0000256" key="1">
    <source>
        <dbReference type="SAM" id="SignalP"/>
    </source>
</evidence>
<evidence type="ECO:0000313" key="3">
    <source>
        <dbReference type="Proteomes" id="UP000325755"/>
    </source>
</evidence>
<evidence type="ECO:0000313" key="2">
    <source>
        <dbReference type="EMBL" id="QFY42862.1"/>
    </source>
</evidence>
<dbReference type="RefSeq" id="WP_153248854.1">
    <property type="nucleotide sequence ID" value="NZ_CP044205.1"/>
</dbReference>
<proteinExistence type="predicted"/>
<dbReference type="AlphaFoldDB" id="A0A5Q0BIB7"/>
<organism evidence="2 3">
    <name type="scientific">Candidatus Methylospira mobilis</name>
    <dbReference type="NCBI Taxonomy" id="1808979"/>
    <lineage>
        <taxon>Bacteria</taxon>
        <taxon>Pseudomonadati</taxon>
        <taxon>Pseudomonadota</taxon>
        <taxon>Gammaproteobacteria</taxon>
        <taxon>Methylococcales</taxon>
        <taxon>Methylococcaceae</taxon>
        <taxon>Candidatus Methylospira</taxon>
    </lineage>
</organism>
<protein>
    <submittedName>
        <fullName evidence="2">Uncharacterized protein</fullName>
    </submittedName>
</protein>
<sequence length="119" mass="13162">MNKFALMFAAVLLFSCIGVAQASQTDTVKTMEELLNDGFEVKSSNMPAMTTAFILFLQKKELLFMCSFLLNKNSINMDPCVQVKQTVGAPSASSAIEQKLDQKRKSANILDLPDQPRKP</sequence>
<feature type="chain" id="PRO_5025029488" evidence="1">
    <location>
        <begin position="23"/>
        <end position="119"/>
    </location>
</feature>
<reference evidence="2 3" key="1">
    <citation type="submission" date="2019-09" db="EMBL/GenBank/DDBJ databases">
        <title>Ecophysiology of the spiral-shaped methanotroph Methylospira mobilis as revealed by the complete genome sequence.</title>
        <authorList>
            <person name="Oshkin I.Y."/>
            <person name="Dedysh S.N."/>
            <person name="Miroshnikov K."/>
            <person name="Danilova O.V."/>
            <person name="Hakobyan A."/>
            <person name="Liesack W."/>
        </authorList>
    </citation>
    <scope>NUCLEOTIDE SEQUENCE [LARGE SCALE GENOMIC DNA]</scope>
    <source>
        <strain evidence="2 3">Shm1</strain>
    </source>
</reference>
<dbReference type="PROSITE" id="PS51257">
    <property type="entry name" value="PROKAR_LIPOPROTEIN"/>
    <property type="match status" value="1"/>
</dbReference>